<dbReference type="Proteomes" id="UP000198287">
    <property type="component" value="Unassembled WGS sequence"/>
</dbReference>
<dbReference type="AlphaFoldDB" id="A0A226E7A3"/>
<reference evidence="1 2" key="1">
    <citation type="submission" date="2015-12" db="EMBL/GenBank/DDBJ databases">
        <title>The genome of Folsomia candida.</title>
        <authorList>
            <person name="Faddeeva A."/>
            <person name="Derks M.F."/>
            <person name="Anvar Y."/>
            <person name="Smit S."/>
            <person name="Van Straalen N."/>
            <person name="Roelofs D."/>
        </authorList>
    </citation>
    <scope>NUCLEOTIDE SEQUENCE [LARGE SCALE GENOMIC DNA]</scope>
    <source>
        <strain evidence="1 2">VU population</strain>
        <tissue evidence="1">Whole body</tissue>
    </source>
</reference>
<comment type="caution">
    <text evidence="1">The sequence shown here is derived from an EMBL/GenBank/DDBJ whole genome shotgun (WGS) entry which is preliminary data.</text>
</comment>
<proteinExistence type="predicted"/>
<dbReference type="Gene3D" id="2.80.10.50">
    <property type="match status" value="1"/>
</dbReference>
<evidence type="ECO:0000313" key="2">
    <source>
        <dbReference type="Proteomes" id="UP000198287"/>
    </source>
</evidence>
<keyword evidence="2" id="KW-1185">Reference proteome</keyword>
<dbReference type="PROSITE" id="PS50231">
    <property type="entry name" value="RICIN_B_LECTIN"/>
    <property type="match status" value="1"/>
</dbReference>
<evidence type="ECO:0000313" key="1">
    <source>
        <dbReference type="EMBL" id="OXA53483.1"/>
    </source>
</evidence>
<accession>A0A226E7A3</accession>
<dbReference type="SUPFAM" id="SSF50370">
    <property type="entry name" value="Ricin B-like lectins"/>
    <property type="match status" value="1"/>
</dbReference>
<name>A0A226E7A3_FOLCA</name>
<sequence length="143" mass="15982">MRSMAAGVLSLANGKAHEGNHLIFWYGRDPWYIFQIEWDFARACGTTIVPIFQENGGCRDRVVTAGINAWNIHSMTNNKVTLPGLAKQLWVFVPVSNNLYMIIDKTSGKCLEHVENRNAAANGANLSNCNKSSVQQLFQIRDI</sequence>
<organism evidence="1 2">
    <name type="scientific">Folsomia candida</name>
    <name type="common">Springtail</name>
    <dbReference type="NCBI Taxonomy" id="158441"/>
    <lineage>
        <taxon>Eukaryota</taxon>
        <taxon>Metazoa</taxon>
        <taxon>Ecdysozoa</taxon>
        <taxon>Arthropoda</taxon>
        <taxon>Hexapoda</taxon>
        <taxon>Collembola</taxon>
        <taxon>Entomobryomorpha</taxon>
        <taxon>Isotomoidea</taxon>
        <taxon>Isotomidae</taxon>
        <taxon>Proisotominae</taxon>
        <taxon>Folsomia</taxon>
    </lineage>
</organism>
<dbReference type="EMBL" id="LNIX01000005">
    <property type="protein sequence ID" value="OXA53483.1"/>
    <property type="molecule type" value="Genomic_DNA"/>
</dbReference>
<gene>
    <name evidence="1" type="ORF">Fcan01_11499</name>
</gene>
<dbReference type="InterPro" id="IPR035992">
    <property type="entry name" value="Ricin_B-like_lectins"/>
</dbReference>
<dbReference type="CDD" id="cd00161">
    <property type="entry name" value="beta-trefoil_Ricin-like"/>
    <property type="match status" value="1"/>
</dbReference>
<protein>
    <submittedName>
        <fullName evidence="1">Uncharacterized protein</fullName>
    </submittedName>
</protein>